<reference evidence="6 7" key="2">
    <citation type="submission" date="2014-12" db="EMBL/GenBank/DDBJ databases">
        <authorList>
            <person name="Jaenicke S."/>
        </authorList>
    </citation>
    <scope>NUCLEOTIDE SEQUENCE [LARGE SCALE GENOMIC DNA]</scope>
</reference>
<sequence length="131" mass="15076">MMELAWQSALKFHVFLMALGPVLFCVNLAFLWLVKNHASLNKKLYLMMPMVFMWGAMAFFSGVFLWAMQHFNFSWKVGLMGLVLGVVCGGEVWRVRKLKIARTKESLMLAYITWCKGLYGLNLLLCLALFL</sequence>
<dbReference type="Proteomes" id="UP000038622">
    <property type="component" value="Unassembled WGS sequence"/>
</dbReference>
<dbReference type="AlphaFoldDB" id="A0A0K2X7B3"/>
<evidence type="ECO:0000313" key="4">
    <source>
        <dbReference type="EMBL" id="CRF43759.1"/>
    </source>
</evidence>
<evidence type="ECO:0000313" key="5">
    <source>
        <dbReference type="Proteomes" id="UP000038622"/>
    </source>
</evidence>
<evidence type="ECO:0000256" key="1">
    <source>
        <dbReference type="SAM" id="Phobius"/>
    </source>
</evidence>
<keyword evidence="1" id="KW-1133">Transmembrane helix</keyword>
<feature type="transmembrane region" description="Helical" evidence="1">
    <location>
        <begin position="107"/>
        <end position="130"/>
    </location>
</feature>
<proteinExistence type="predicted"/>
<evidence type="ECO:0000313" key="3">
    <source>
        <dbReference type="EMBL" id="CRF41916.1"/>
    </source>
</evidence>
<dbReference type="EMBL" id="CDMN01000010">
    <property type="protein sequence ID" value="CRF43759.1"/>
    <property type="molecule type" value="Genomic_DNA"/>
</dbReference>
<gene>
    <name evidence="2" type="ORF">HAL011_09980</name>
    <name evidence="3" type="ORF">HAL013_00630</name>
    <name evidence="4" type="ORF">HAL09_03090</name>
</gene>
<dbReference type="EMBL" id="CDML01000034">
    <property type="protein sequence ID" value="CRF41211.1"/>
    <property type="molecule type" value="Genomic_DNA"/>
</dbReference>
<reference evidence="3" key="1">
    <citation type="submission" date="2014-12" db="EMBL/GenBank/DDBJ databases">
        <title>Whole genome sequences of four Staphylococcus schleiferi canine isolates.</title>
        <authorList>
            <person name="Misic A.M."/>
            <person name="Cain C."/>
            <person name="Morris D.O."/>
            <person name="Rankin S."/>
            <person name="Beiting D."/>
        </authorList>
    </citation>
    <scope>NUCLEOTIDE SEQUENCE</scope>
    <source>
        <strain evidence="2">ASB11</strain>
        <strain evidence="3">ASB13</strain>
        <strain evidence="4">ASB9</strain>
    </source>
</reference>
<organism evidence="3 7">
    <name type="scientific">Helicobacter ailurogastricus</name>
    <dbReference type="NCBI Taxonomy" id="1578720"/>
    <lineage>
        <taxon>Bacteria</taxon>
        <taxon>Pseudomonadati</taxon>
        <taxon>Campylobacterota</taxon>
        <taxon>Epsilonproteobacteria</taxon>
        <taxon>Campylobacterales</taxon>
        <taxon>Helicobacteraceae</taxon>
        <taxon>Helicobacter</taxon>
    </lineage>
</organism>
<keyword evidence="5" id="KW-1185">Reference proteome</keyword>
<protein>
    <submittedName>
        <fullName evidence="3">Uncharacterized protein</fullName>
    </submittedName>
</protein>
<accession>A0A0K2X7B3</accession>
<keyword evidence="1" id="KW-0472">Membrane</keyword>
<name>A0A0K2X7B3_9HELI</name>
<dbReference type="STRING" id="1578720.HAL011_09980"/>
<reference evidence="5" key="3">
    <citation type="submission" date="2014-12" db="EMBL/GenBank/DDBJ databases">
        <authorList>
            <person name="Smet A."/>
        </authorList>
    </citation>
    <scope>NUCLEOTIDE SEQUENCE [LARGE SCALE GENOMIC DNA]</scope>
</reference>
<dbReference type="EMBL" id="CDMH01000005">
    <property type="protein sequence ID" value="CRF41916.1"/>
    <property type="molecule type" value="Genomic_DNA"/>
</dbReference>
<dbReference type="Proteomes" id="UP000045175">
    <property type="component" value="Unassembled WGS sequence"/>
</dbReference>
<evidence type="ECO:0000313" key="2">
    <source>
        <dbReference type="EMBL" id="CRF41211.1"/>
    </source>
</evidence>
<evidence type="ECO:0000313" key="6">
    <source>
        <dbReference type="Proteomes" id="UP000041394"/>
    </source>
</evidence>
<keyword evidence="1" id="KW-0812">Transmembrane</keyword>
<dbReference type="Proteomes" id="UP000041394">
    <property type="component" value="Unassembled WGS sequence"/>
</dbReference>
<feature type="transmembrane region" description="Helical" evidence="1">
    <location>
        <begin position="73"/>
        <end position="95"/>
    </location>
</feature>
<evidence type="ECO:0000313" key="7">
    <source>
        <dbReference type="Proteomes" id="UP000045175"/>
    </source>
</evidence>
<feature type="transmembrane region" description="Helical" evidence="1">
    <location>
        <begin position="46"/>
        <end position="67"/>
    </location>
</feature>
<feature type="transmembrane region" description="Helical" evidence="1">
    <location>
        <begin position="12"/>
        <end position="34"/>
    </location>
</feature>